<dbReference type="InterPro" id="IPR001138">
    <property type="entry name" value="Zn2Cys6_DnaBD"/>
</dbReference>
<dbReference type="PRINTS" id="PR00755">
    <property type="entry name" value="AFLATOXINBRP"/>
</dbReference>
<dbReference type="InterPro" id="IPR036864">
    <property type="entry name" value="Zn2-C6_fun-type_DNA-bd_sf"/>
</dbReference>
<evidence type="ECO:0000256" key="5">
    <source>
        <dbReference type="ARBA" id="ARBA00023163"/>
    </source>
</evidence>
<sequence>MAIHDLGRHGPKTRTACLTCKRRRVKCSLERPSCARCVKAGRNCEGYQLSLVQEVPAIPSKATTPPHLSTSSSLLSAFRATQSEWQAYSFYTHRIASILGGAFDTELWQNVMLQVADTDPTVRNGIFALGNLFRHGQTGVSDHASKCTCAHCRQALRYYNKSISALSHLLQEPCTPQAAHVALLSCVIFICVEFYRMNDNTAISLISKGCGMVAETIKNQPVSGTASIDMRLMKVFNRLWLLSTSLEGEQQAALLLLESWRRNLEHIVSQPAMGAFQHSQAHLILRTHYLTTRFGACASLDPSEMNHEEHLQDFRGIVLAAEEGLTRFPLKDEARSFSFEGSFLAPLYLTALKCRESGVRRKALELMHLTGAKEGLWHRSELIRVATRVMELEEGLAAFGPEGDPSGIPDRGPMLFYDVLAGLNYRKAGKTFVDVTYLIYDTTSPQRWHTRQETLEVVE</sequence>
<keyword evidence="4" id="KW-0238">DNA-binding</keyword>
<dbReference type="GO" id="GO:0003677">
    <property type="term" value="F:DNA binding"/>
    <property type="evidence" value="ECO:0007669"/>
    <property type="project" value="UniProtKB-KW"/>
</dbReference>
<dbReference type="Pfam" id="PF11951">
    <property type="entry name" value="Fungal_trans_2"/>
    <property type="match status" value="1"/>
</dbReference>
<dbReference type="RefSeq" id="XP_016635612.1">
    <property type="nucleotide sequence ID" value="XM_016773555.1"/>
</dbReference>
<gene>
    <name evidence="8" type="ORF">Z520_03042</name>
</gene>
<dbReference type="PANTHER" id="PTHR36206:SF4">
    <property type="entry name" value="HYPOTHETICAL CONSERVED PROTEIN (EUROFUNG)-RELATED"/>
    <property type="match status" value="1"/>
</dbReference>
<evidence type="ECO:0000256" key="4">
    <source>
        <dbReference type="ARBA" id="ARBA00023125"/>
    </source>
</evidence>
<evidence type="ECO:0000313" key="9">
    <source>
        <dbReference type="Proteomes" id="UP000053411"/>
    </source>
</evidence>
<dbReference type="Pfam" id="PF00172">
    <property type="entry name" value="Zn_clus"/>
    <property type="match status" value="1"/>
</dbReference>
<dbReference type="SUPFAM" id="SSF57701">
    <property type="entry name" value="Zn2/Cys6 DNA-binding domain"/>
    <property type="match status" value="1"/>
</dbReference>
<dbReference type="CDD" id="cd00067">
    <property type="entry name" value="GAL4"/>
    <property type="match status" value="1"/>
</dbReference>
<feature type="domain" description="Zn(2)-C6 fungal-type" evidence="7">
    <location>
        <begin position="16"/>
        <end position="44"/>
    </location>
</feature>
<dbReference type="PROSITE" id="PS00463">
    <property type="entry name" value="ZN2_CY6_FUNGAL_1"/>
    <property type="match status" value="1"/>
</dbReference>
<dbReference type="SMART" id="SM00066">
    <property type="entry name" value="GAL4"/>
    <property type="match status" value="1"/>
</dbReference>
<accession>A0A0D2KDX9</accession>
<dbReference type="InterPro" id="IPR052360">
    <property type="entry name" value="Transcr_Regulatory_Proteins"/>
</dbReference>
<keyword evidence="1" id="KW-0479">Metal-binding</keyword>
<proteinExistence type="predicted"/>
<dbReference type="VEuPathDB" id="FungiDB:Z520_03042"/>
<dbReference type="AlphaFoldDB" id="A0A0D2KDX9"/>
<dbReference type="GO" id="GO:0000981">
    <property type="term" value="F:DNA-binding transcription factor activity, RNA polymerase II-specific"/>
    <property type="evidence" value="ECO:0007669"/>
    <property type="project" value="InterPro"/>
</dbReference>
<dbReference type="OrthoDB" id="2593732at2759"/>
<name>A0A0D2KDX9_9EURO</name>
<evidence type="ECO:0000256" key="2">
    <source>
        <dbReference type="ARBA" id="ARBA00022833"/>
    </source>
</evidence>
<evidence type="ECO:0000313" key="8">
    <source>
        <dbReference type="EMBL" id="KIY01490.1"/>
    </source>
</evidence>
<dbReference type="GO" id="GO:0008270">
    <property type="term" value="F:zinc ion binding"/>
    <property type="evidence" value="ECO:0007669"/>
    <property type="project" value="InterPro"/>
</dbReference>
<dbReference type="Proteomes" id="UP000053411">
    <property type="component" value="Unassembled WGS sequence"/>
</dbReference>
<keyword evidence="6" id="KW-0539">Nucleus</keyword>
<dbReference type="Gene3D" id="4.10.240.10">
    <property type="entry name" value="Zn(2)-C6 fungal-type DNA-binding domain"/>
    <property type="match status" value="1"/>
</dbReference>
<dbReference type="InterPro" id="IPR021858">
    <property type="entry name" value="Fun_TF"/>
</dbReference>
<evidence type="ECO:0000256" key="3">
    <source>
        <dbReference type="ARBA" id="ARBA00023015"/>
    </source>
</evidence>
<keyword evidence="3" id="KW-0805">Transcription regulation</keyword>
<keyword evidence="5" id="KW-0804">Transcription</keyword>
<keyword evidence="2" id="KW-0862">Zinc</keyword>
<dbReference type="EMBL" id="KN848065">
    <property type="protein sequence ID" value="KIY01490.1"/>
    <property type="molecule type" value="Genomic_DNA"/>
</dbReference>
<dbReference type="PANTHER" id="PTHR36206">
    <property type="entry name" value="ASPERCRYPTIN BIOSYNTHESIS CLUSTER-SPECIFIC TRANSCRIPTION REGULATOR ATNN-RELATED"/>
    <property type="match status" value="1"/>
</dbReference>
<evidence type="ECO:0000256" key="1">
    <source>
        <dbReference type="ARBA" id="ARBA00022723"/>
    </source>
</evidence>
<organism evidence="8 9">
    <name type="scientific">Fonsecaea multimorphosa CBS 102226</name>
    <dbReference type="NCBI Taxonomy" id="1442371"/>
    <lineage>
        <taxon>Eukaryota</taxon>
        <taxon>Fungi</taxon>
        <taxon>Dikarya</taxon>
        <taxon>Ascomycota</taxon>
        <taxon>Pezizomycotina</taxon>
        <taxon>Eurotiomycetes</taxon>
        <taxon>Chaetothyriomycetidae</taxon>
        <taxon>Chaetothyriales</taxon>
        <taxon>Herpotrichiellaceae</taxon>
        <taxon>Fonsecaea</taxon>
    </lineage>
</organism>
<keyword evidence="9" id="KW-1185">Reference proteome</keyword>
<dbReference type="PROSITE" id="PS50048">
    <property type="entry name" value="ZN2_CY6_FUNGAL_2"/>
    <property type="match status" value="1"/>
</dbReference>
<reference evidence="8 9" key="1">
    <citation type="submission" date="2015-01" db="EMBL/GenBank/DDBJ databases">
        <title>The Genome Sequence of Fonsecaea multimorphosa CBS 102226.</title>
        <authorList>
            <consortium name="The Broad Institute Genomics Platform"/>
            <person name="Cuomo C."/>
            <person name="de Hoog S."/>
            <person name="Gorbushina A."/>
            <person name="Stielow B."/>
            <person name="Teixiera M."/>
            <person name="Abouelleil A."/>
            <person name="Chapman S.B."/>
            <person name="Priest M."/>
            <person name="Young S.K."/>
            <person name="Wortman J."/>
            <person name="Nusbaum C."/>
            <person name="Birren B."/>
        </authorList>
    </citation>
    <scope>NUCLEOTIDE SEQUENCE [LARGE SCALE GENOMIC DNA]</scope>
    <source>
        <strain evidence="8 9">CBS 102226</strain>
    </source>
</reference>
<evidence type="ECO:0000256" key="6">
    <source>
        <dbReference type="ARBA" id="ARBA00023242"/>
    </source>
</evidence>
<evidence type="ECO:0000259" key="7">
    <source>
        <dbReference type="PROSITE" id="PS50048"/>
    </source>
</evidence>
<dbReference type="GeneID" id="27708788"/>
<protein>
    <recommendedName>
        <fullName evidence="7">Zn(2)-C6 fungal-type domain-containing protein</fullName>
    </recommendedName>
</protein>